<reference evidence="2 3" key="1">
    <citation type="submission" date="2019-02" db="EMBL/GenBank/DDBJ databases">
        <title>Deep-cultivation of Planctomycetes and their phenomic and genomic characterization uncovers novel biology.</title>
        <authorList>
            <person name="Wiegand S."/>
            <person name="Jogler M."/>
            <person name="Boedeker C."/>
            <person name="Pinto D."/>
            <person name="Vollmers J."/>
            <person name="Rivas-Marin E."/>
            <person name="Kohn T."/>
            <person name="Peeters S.H."/>
            <person name="Heuer A."/>
            <person name="Rast P."/>
            <person name="Oberbeckmann S."/>
            <person name="Bunk B."/>
            <person name="Jeske O."/>
            <person name="Meyerdierks A."/>
            <person name="Storesund J.E."/>
            <person name="Kallscheuer N."/>
            <person name="Luecker S."/>
            <person name="Lage O.M."/>
            <person name="Pohl T."/>
            <person name="Merkel B.J."/>
            <person name="Hornburger P."/>
            <person name="Mueller R.-W."/>
            <person name="Bruemmer F."/>
            <person name="Labrenz M."/>
            <person name="Spormann A.M."/>
            <person name="Op Den Camp H."/>
            <person name="Overmann J."/>
            <person name="Amann R."/>
            <person name="Jetten M.S.M."/>
            <person name="Mascher T."/>
            <person name="Medema M.H."/>
            <person name="Devos D.P."/>
            <person name="Kaster A.-K."/>
            <person name="Ovreas L."/>
            <person name="Rohde M."/>
            <person name="Galperin M.Y."/>
            <person name="Jogler C."/>
        </authorList>
    </citation>
    <scope>NUCLEOTIDE SEQUENCE [LARGE SCALE GENOMIC DNA]</scope>
    <source>
        <strain evidence="2 3">Pla100</strain>
    </source>
</reference>
<comment type="caution">
    <text evidence="2">The sequence shown here is derived from an EMBL/GenBank/DDBJ whole genome shotgun (WGS) entry which is preliminary data.</text>
</comment>
<protein>
    <submittedName>
        <fullName evidence="2">Soj-like protein</fullName>
        <ecNumber evidence="2">3.6.-.-</ecNumber>
    </submittedName>
</protein>
<dbReference type="EMBL" id="SJPM01000001">
    <property type="protein sequence ID" value="TWU03757.1"/>
    <property type="molecule type" value="Genomic_DNA"/>
</dbReference>
<feature type="domain" description="AAA" evidence="1">
    <location>
        <begin position="1"/>
        <end position="175"/>
    </location>
</feature>
<dbReference type="FunFam" id="3.40.50.300:FF:000285">
    <property type="entry name" value="Sporulation initiation inhibitor Soj"/>
    <property type="match status" value="1"/>
</dbReference>
<name>A0A5C6AW78_9BACT</name>
<dbReference type="InterPro" id="IPR027417">
    <property type="entry name" value="P-loop_NTPase"/>
</dbReference>
<dbReference type="Gene3D" id="3.40.50.300">
    <property type="entry name" value="P-loop containing nucleotide triphosphate hydrolases"/>
    <property type="match status" value="1"/>
</dbReference>
<sequence>MRSIAVINQKGGVGKTTSSVNLAAALARAGRKVCVMDLDPQAHASLHLGITAIDGEATMYELLCGDATIEQARQKINDNLFVVPSNLDLAAAEMELASEVGREMILSDKLAEDPEDFDYLILDCPPSLGVLTLNALVAVNEVFLPLQPHFLALHGLSKLLRTIEVVSRRMNSRLQLSGVVLCMYDSNTRLAAEVSTDIDQFFNVSKDAGKFFRNAKFFDTRIRRNIRLAEAPSFGQSIFDYSPDSNGAFDYQSLAEEVLSQELADSQMEESDRSAIFDNSNPARMAA</sequence>
<dbReference type="PANTHER" id="PTHR13696:SF52">
    <property type="entry name" value="PARA FAMILY PROTEIN CT_582"/>
    <property type="match status" value="1"/>
</dbReference>
<evidence type="ECO:0000313" key="3">
    <source>
        <dbReference type="Proteomes" id="UP000316213"/>
    </source>
</evidence>
<dbReference type="PANTHER" id="PTHR13696">
    <property type="entry name" value="P-LOOP CONTAINING NUCLEOSIDE TRIPHOSPHATE HYDROLASE"/>
    <property type="match status" value="1"/>
</dbReference>
<dbReference type="Pfam" id="PF13614">
    <property type="entry name" value="AAA_31"/>
    <property type="match status" value="1"/>
</dbReference>
<evidence type="ECO:0000259" key="1">
    <source>
        <dbReference type="Pfam" id="PF13614"/>
    </source>
</evidence>
<dbReference type="AlphaFoldDB" id="A0A5C6AW78"/>
<dbReference type="InterPro" id="IPR025669">
    <property type="entry name" value="AAA_dom"/>
</dbReference>
<dbReference type="InterPro" id="IPR050678">
    <property type="entry name" value="DNA_Partitioning_ATPase"/>
</dbReference>
<dbReference type="CDD" id="cd02042">
    <property type="entry name" value="ParAB_family"/>
    <property type="match status" value="1"/>
</dbReference>
<dbReference type="SUPFAM" id="SSF52540">
    <property type="entry name" value="P-loop containing nucleoside triphosphate hydrolases"/>
    <property type="match status" value="1"/>
</dbReference>
<keyword evidence="2" id="KW-0378">Hydrolase</keyword>
<accession>A0A5C6AW78</accession>
<gene>
    <name evidence="2" type="ORF">Pla100_06870</name>
</gene>
<dbReference type="OrthoDB" id="9815116at2"/>
<dbReference type="GO" id="GO:0016787">
    <property type="term" value="F:hydrolase activity"/>
    <property type="evidence" value="ECO:0007669"/>
    <property type="project" value="UniProtKB-KW"/>
</dbReference>
<dbReference type="EC" id="3.6.-.-" evidence="2"/>
<dbReference type="RefSeq" id="WP_146576217.1">
    <property type="nucleotide sequence ID" value="NZ_SJPM01000001.1"/>
</dbReference>
<evidence type="ECO:0000313" key="2">
    <source>
        <dbReference type="EMBL" id="TWU03757.1"/>
    </source>
</evidence>
<keyword evidence="3" id="KW-1185">Reference proteome</keyword>
<organism evidence="2 3">
    <name type="scientific">Neorhodopirellula pilleata</name>
    <dbReference type="NCBI Taxonomy" id="2714738"/>
    <lineage>
        <taxon>Bacteria</taxon>
        <taxon>Pseudomonadati</taxon>
        <taxon>Planctomycetota</taxon>
        <taxon>Planctomycetia</taxon>
        <taxon>Pirellulales</taxon>
        <taxon>Pirellulaceae</taxon>
        <taxon>Neorhodopirellula</taxon>
    </lineage>
</organism>
<dbReference type="Proteomes" id="UP000316213">
    <property type="component" value="Unassembled WGS sequence"/>
</dbReference>
<proteinExistence type="predicted"/>